<dbReference type="eggNOG" id="ENOG5031CNU">
    <property type="taxonomic scope" value="Bacteria"/>
</dbReference>
<evidence type="ECO:0000313" key="2">
    <source>
        <dbReference type="Proteomes" id="UP000016568"/>
    </source>
</evidence>
<dbReference type="Proteomes" id="UP000016568">
    <property type="component" value="Unassembled WGS sequence"/>
</dbReference>
<dbReference type="EMBL" id="BASZ01000004">
    <property type="protein sequence ID" value="GAD48834.1"/>
    <property type="molecule type" value="Genomic_DNA"/>
</dbReference>
<comment type="caution">
    <text evidence="1">The sequence shown here is derived from an EMBL/GenBank/DDBJ whole genome shotgun (WGS) entry which is preliminary data.</text>
</comment>
<reference evidence="1 2" key="1">
    <citation type="submission" date="2013-09" db="EMBL/GenBank/DDBJ databases">
        <title>Whole genome shotgun sequence of Novosphingobium tardaugens NBRC 16725.</title>
        <authorList>
            <person name="Isaki S."/>
            <person name="Hosoyama A."/>
            <person name="Tsuchikane K."/>
            <person name="Katsumata H."/>
            <person name="Ando Y."/>
            <person name="Yamazaki S."/>
            <person name="Fujita N."/>
        </authorList>
    </citation>
    <scope>NUCLEOTIDE SEQUENCE [LARGE SCALE GENOMIC DNA]</scope>
    <source>
        <strain evidence="1 2">NBRC 16725</strain>
    </source>
</reference>
<proteinExistence type="predicted"/>
<evidence type="ECO:0000313" key="1">
    <source>
        <dbReference type="EMBL" id="GAD48834.1"/>
    </source>
</evidence>
<gene>
    <name evidence="1" type="ORF">NT2_04_02470</name>
</gene>
<dbReference type="RefSeq" id="WP_021689741.1">
    <property type="nucleotide sequence ID" value="NZ_BASZ01000004.1"/>
</dbReference>
<keyword evidence="2" id="KW-1185">Reference proteome</keyword>
<evidence type="ECO:0008006" key="3">
    <source>
        <dbReference type="Google" id="ProtNLM"/>
    </source>
</evidence>
<sequence length="89" mass="9809">MSRSAKIAGVALAGGILMATAIAIAVDERKPMAPPPSPAELTLYDPLRDELARCRTLTMPDSGCDAAWEEHRSRFLGREDFRGREDRRP</sequence>
<protein>
    <recommendedName>
        <fullName evidence="3">Conjugal transfer protein TrbK</fullName>
    </recommendedName>
</protein>
<dbReference type="Pfam" id="PF20084">
    <property type="entry name" value="TrbK"/>
    <property type="match status" value="1"/>
</dbReference>
<dbReference type="InterPro" id="IPR027587">
    <property type="entry name" value="TrbK"/>
</dbReference>
<dbReference type="KEGG" id="ntd:EGO55_09060"/>
<accession>U2ZU04</accession>
<name>U2ZU04_9SPHN</name>
<organism evidence="1 2">
    <name type="scientific">Caenibius tardaugens NBRC 16725</name>
    <dbReference type="NCBI Taxonomy" id="1219035"/>
    <lineage>
        <taxon>Bacteria</taxon>
        <taxon>Pseudomonadati</taxon>
        <taxon>Pseudomonadota</taxon>
        <taxon>Alphaproteobacteria</taxon>
        <taxon>Sphingomonadales</taxon>
        <taxon>Erythrobacteraceae</taxon>
        <taxon>Caenibius</taxon>
    </lineage>
</organism>
<dbReference type="OrthoDB" id="9815800at2"/>
<dbReference type="AlphaFoldDB" id="U2ZU04"/>
<dbReference type="NCBIfam" id="TIGR04360">
    <property type="entry name" value="other_trbK"/>
    <property type="match status" value="1"/>
</dbReference>